<evidence type="ECO:0000256" key="3">
    <source>
        <dbReference type="ARBA" id="ARBA00022833"/>
    </source>
</evidence>
<dbReference type="InterPro" id="IPR003796">
    <property type="entry name" value="RNR_NrdR-like"/>
</dbReference>
<keyword evidence="2 8" id="KW-0547">Nucleotide-binding</keyword>
<dbReference type="RefSeq" id="WP_013120988.1">
    <property type="nucleotide sequence ID" value="NZ_LGTE01000003.1"/>
</dbReference>
<dbReference type="PANTHER" id="PTHR30455">
    <property type="entry name" value="TRANSCRIPTIONAL REPRESSOR NRDR"/>
    <property type="match status" value="1"/>
</dbReference>
<evidence type="ECO:0000256" key="4">
    <source>
        <dbReference type="ARBA" id="ARBA00022840"/>
    </source>
</evidence>
<keyword evidence="7 8" id="KW-0804">Transcription</keyword>
<evidence type="ECO:0000256" key="7">
    <source>
        <dbReference type="ARBA" id="ARBA00023163"/>
    </source>
</evidence>
<keyword evidence="1 8" id="KW-0678">Repressor</keyword>
<proteinExistence type="inferred from homology"/>
<evidence type="ECO:0000313" key="11">
    <source>
        <dbReference type="Proteomes" id="UP000037175"/>
    </source>
</evidence>
<keyword evidence="3 8" id="KW-0862">Zinc</keyword>
<dbReference type="Proteomes" id="UP000037175">
    <property type="component" value="Unassembled WGS sequence"/>
</dbReference>
<comment type="caution">
    <text evidence="10">The sequence shown here is derived from an EMBL/GenBank/DDBJ whole genome shotgun (WGS) entry which is preliminary data.</text>
</comment>
<keyword evidence="8" id="KW-0863">Zinc-finger</keyword>
<dbReference type="PATRIC" id="fig|281456.6.peg.668"/>
<evidence type="ECO:0000256" key="8">
    <source>
        <dbReference type="HAMAP-Rule" id="MF_00440"/>
    </source>
</evidence>
<evidence type="ECO:0000256" key="2">
    <source>
        <dbReference type="ARBA" id="ARBA00022741"/>
    </source>
</evidence>
<dbReference type="Pfam" id="PF03477">
    <property type="entry name" value="ATP-cone"/>
    <property type="match status" value="1"/>
</dbReference>
<feature type="zinc finger region" evidence="8">
    <location>
        <begin position="3"/>
        <end position="34"/>
    </location>
</feature>
<evidence type="ECO:0000313" key="10">
    <source>
        <dbReference type="EMBL" id="KNZ70453.1"/>
    </source>
</evidence>
<dbReference type="InterPro" id="IPR005144">
    <property type="entry name" value="ATP-cone_dom"/>
</dbReference>
<dbReference type="GO" id="GO:0005524">
    <property type="term" value="F:ATP binding"/>
    <property type="evidence" value="ECO:0007669"/>
    <property type="project" value="UniProtKB-UniRule"/>
</dbReference>
<dbReference type="NCBIfam" id="TIGR00244">
    <property type="entry name" value="transcriptional regulator NrdR"/>
    <property type="match status" value="1"/>
</dbReference>
<evidence type="ECO:0000256" key="5">
    <source>
        <dbReference type="ARBA" id="ARBA00023015"/>
    </source>
</evidence>
<dbReference type="InterPro" id="IPR055173">
    <property type="entry name" value="NrdR-like_N"/>
</dbReference>
<evidence type="ECO:0000259" key="9">
    <source>
        <dbReference type="PROSITE" id="PS51161"/>
    </source>
</evidence>
<dbReference type="AlphaFoldDB" id="A0A0L6W520"/>
<organism evidence="10 11">
    <name type="scientific">Thermincola ferriacetica</name>
    <dbReference type="NCBI Taxonomy" id="281456"/>
    <lineage>
        <taxon>Bacteria</taxon>
        <taxon>Bacillati</taxon>
        <taxon>Bacillota</taxon>
        <taxon>Clostridia</taxon>
        <taxon>Eubacteriales</taxon>
        <taxon>Thermincolaceae</taxon>
        <taxon>Thermincola</taxon>
    </lineage>
</organism>
<evidence type="ECO:0000256" key="6">
    <source>
        <dbReference type="ARBA" id="ARBA00023125"/>
    </source>
</evidence>
<dbReference type="GO" id="GO:0045892">
    <property type="term" value="P:negative regulation of DNA-templated transcription"/>
    <property type="evidence" value="ECO:0007669"/>
    <property type="project" value="UniProtKB-UniRule"/>
</dbReference>
<dbReference type="Pfam" id="PF22811">
    <property type="entry name" value="Zn_ribbon_NrdR"/>
    <property type="match status" value="1"/>
</dbReference>
<accession>A0A0L6W520</accession>
<sequence>MRCPFCGFSESRVLDSRPADDGNAIRRRRECGECNRRFTTYEKVDEIPLIVVKKDGRREVFDRGKILGGIIKACEKRQIPLTEMEKVVEEIEKELRNKMEMEVGSVQIGEMVMERLRNLDEVAYVRFASVYRQFKDVNNFIQELEKLLKKN</sequence>
<name>A0A0L6W520_9FIRM</name>
<dbReference type="HAMAP" id="MF_00440">
    <property type="entry name" value="NrdR"/>
    <property type="match status" value="1"/>
</dbReference>
<evidence type="ECO:0000256" key="1">
    <source>
        <dbReference type="ARBA" id="ARBA00022491"/>
    </source>
</evidence>
<keyword evidence="8" id="KW-0479">Metal-binding</keyword>
<dbReference type="GO" id="GO:0003677">
    <property type="term" value="F:DNA binding"/>
    <property type="evidence" value="ECO:0007669"/>
    <property type="project" value="UniProtKB-KW"/>
</dbReference>
<comment type="similarity">
    <text evidence="8">Belongs to the NrdR family.</text>
</comment>
<dbReference type="GO" id="GO:0008270">
    <property type="term" value="F:zinc ion binding"/>
    <property type="evidence" value="ECO:0007669"/>
    <property type="project" value="UniProtKB-UniRule"/>
</dbReference>
<gene>
    <name evidence="8" type="primary">nrdR</name>
    <name evidence="10" type="ORF">Tfer_0635</name>
</gene>
<dbReference type="EMBL" id="LGTE01000003">
    <property type="protein sequence ID" value="KNZ70453.1"/>
    <property type="molecule type" value="Genomic_DNA"/>
</dbReference>
<protein>
    <recommendedName>
        <fullName evidence="8">Transcriptional repressor NrdR</fullName>
    </recommendedName>
</protein>
<dbReference type="PANTHER" id="PTHR30455:SF2">
    <property type="entry name" value="TRANSCRIPTIONAL REPRESSOR NRDR"/>
    <property type="match status" value="1"/>
</dbReference>
<comment type="function">
    <text evidence="8">Negatively regulates transcription of bacterial ribonucleotide reductase nrd genes and operons by binding to NrdR-boxes.</text>
</comment>
<keyword evidence="6 8" id="KW-0238">DNA-binding</keyword>
<keyword evidence="11" id="KW-1185">Reference proteome</keyword>
<reference evidence="11" key="1">
    <citation type="submission" date="2015-07" db="EMBL/GenBank/DDBJ databases">
        <title>Complete Genome of Thermincola ferriacetica strain Z-0001T.</title>
        <authorList>
            <person name="Lusk B."/>
            <person name="Badalamenti J.P."/>
            <person name="Parameswaran P."/>
            <person name="Bond D.R."/>
            <person name="Torres C.I."/>
        </authorList>
    </citation>
    <scope>NUCLEOTIDE SEQUENCE [LARGE SCALE GENOMIC DNA]</scope>
    <source>
        <strain evidence="11">Z-0001</strain>
    </source>
</reference>
<keyword evidence="5 8" id="KW-0805">Transcription regulation</keyword>
<dbReference type="PROSITE" id="PS51161">
    <property type="entry name" value="ATP_CONE"/>
    <property type="match status" value="1"/>
</dbReference>
<feature type="domain" description="ATP-cone" evidence="9">
    <location>
        <begin position="49"/>
        <end position="139"/>
    </location>
</feature>
<keyword evidence="4 8" id="KW-0067">ATP-binding</keyword>
<comment type="cofactor">
    <cofactor evidence="8">
        <name>Zn(2+)</name>
        <dbReference type="ChEBI" id="CHEBI:29105"/>
    </cofactor>
    <text evidence="8">Binds 1 zinc ion.</text>
</comment>